<gene>
    <name evidence="10" type="ORF">Z517_06696</name>
</gene>
<comment type="catalytic activity">
    <reaction evidence="8">
        <text>arsenic triglutathione + 3 [thioredoxin]-dithiol + 3 S-adenosyl-L-methionine = trimethylarsine + 3 [thioredoxin]-disulfide + 3 glutathione + 3 S-adenosyl-L-homocysteine + 3 H(+)</text>
        <dbReference type="Rhea" id="RHEA:69432"/>
        <dbReference type="Rhea" id="RHEA-COMP:10698"/>
        <dbReference type="Rhea" id="RHEA-COMP:10700"/>
        <dbReference type="ChEBI" id="CHEBI:15378"/>
        <dbReference type="ChEBI" id="CHEBI:27130"/>
        <dbReference type="ChEBI" id="CHEBI:29950"/>
        <dbReference type="ChEBI" id="CHEBI:50058"/>
        <dbReference type="ChEBI" id="CHEBI:57856"/>
        <dbReference type="ChEBI" id="CHEBI:57925"/>
        <dbReference type="ChEBI" id="CHEBI:59789"/>
        <dbReference type="ChEBI" id="CHEBI:183640"/>
        <dbReference type="EC" id="2.1.1.137"/>
    </reaction>
</comment>
<dbReference type="AlphaFoldDB" id="A0A0D2DQM3"/>
<comment type="similarity">
    <text evidence="3">Belongs to the methyltransferase superfamily. Arsenite methyltransferase family.</text>
</comment>
<comment type="catalytic activity">
    <reaction evidence="7">
        <text>arsenic triglutathione + 2 [thioredoxin]-dithiol + 2 S-adenosyl-L-methionine + H2O = dimethylarsinous acid + 2 [thioredoxin]-disulfide + 3 glutathione + 2 S-adenosyl-L-homocysteine + 2 H(+)</text>
        <dbReference type="Rhea" id="RHEA:69464"/>
        <dbReference type="Rhea" id="RHEA-COMP:10698"/>
        <dbReference type="Rhea" id="RHEA-COMP:10700"/>
        <dbReference type="ChEBI" id="CHEBI:15377"/>
        <dbReference type="ChEBI" id="CHEBI:15378"/>
        <dbReference type="ChEBI" id="CHEBI:23808"/>
        <dbReference type="ChEBI" id="CHEBI:29950"/>
        <dbReference type="ChEBI" id="CHEBI:50058"/>
        <dbReference type="ChEBI" id="CHEBI:57856"/>
        <dbReference type="ChEBI" id="CHEBI:57925"/>
        <dbReference type="ChEBI" id="CHEBI:59789"/>
        <dbReference type="ChEBI" id="CHEBI:183640"/>
        <dbReference type="EC" id="2.1.1.137"/>
    </reaction>
</comment>
<dbReference type="HOGENOM" id="CLU_052868_3_1_1"/>
<evidence type="ECO:0000256" key="4">
    <source>
        <dbReference type="ARBA" id="ARBA00034521"/>
    </source>
</evidence>
<dbReference type="RefSeq" id="XP_013283889.1">
    <property type="nucleotide sequence ID" value="XM_013428435.1"/>
</dbReference>
<dbReference type="InterPro" id="IPR029063">
    <property type="entry name" value="SAM-dependent_MTases_sf"/>
</dbReference>
<dbReference type="VEuPathDB" id="FungiDB:Z517_06696"/>
<name>A0A0D2DQM3_9EURO</name>
<dbReference type="PANTHER" id="PTHR43675:SF8">
    <property type="entry name" value="ARSENITE METHYLTRANSFERASE"/>
    <property type="match status" value="1"/>
</dbReference>
<dbReference type="Gene3D" id="3.40.50.150">
    <property type="entry name" value="Vaccinia Virus protein VP39"/>
    <property type="match status" value="1"/>
</dbReference>
<dbReference type="STRING" id="1442368.A0A0D2DQM3"/>
<evidence type="ECO:0000256" key="6">
    <source>
        <dbReference type="ARBA" id="ARBA00047941"/>
    </source>
</evidence>
<dbReference type="EC" id="2.1.1.137" evidence="4"/>
<dbReference type="Pfam" id="PF13847">
    <property type="entry name" value="Methyltransf_31"/>
    <property type="match status" value="1"/>
</dbReference>
<evidence type="ECO:0000256" key="3">
    <source>
        <dbReference type="ARBA" id="ARBA00034487"/>
    </source>
</evidence>
<proteinExistence type="inferred from homology"/>
<keyword evidence="11" id="KW-1185">Reference proteome</keyword>
<evidence type="ECO:0000259" key="9">
    <source>
        <dbReference type="Pfam" id="PF13847"/>
    </source>
</evidence>
<dbReference type="CDD" id="cd02440">
    <property type="entry name" value="AdoMet_MTases"/>
    <property type="match status" value="1"/>
</dbReference>
<dbReference type="Proteomes" id="UP000053029">
    <property type="component" value="Unassembled WGS sequence"/>
</dbReference>
<dbReference type="EMBL" id="KN846972">
    <property type="protein sequence ID" value="KIW80081.1"/>
    <property type="molecule type" value="Genomic_DNA"/>
</dbReference>
<evidence type="ECO:0000256" key="8">
    <source>
        <dbReference type="ARBA" id="ARBA00048428"/>
    </source>
</evidence>
<keyword evidence="1" id="KW-0808">Transferase</keyword>
<dbReference type="GO" id="GO:0030791">
    <property type="term" value="F:arsenite methyltransferase activity"/>
    <property type="evidence" value="ECO:0007669"/>
    <property type="project" value="UniProtKB-EC"/>
</dbReference>
<evidence type="ECO:0000256" key="5">
    <source>
        <dbReference type="ARBA" id="ARBA00034545"/>
    </source>
</evidence>
<evidence type="ECO:0000313" key="11">
    <source>
        <dbReference type="Proteomes" id="UP000053029"/>
    </source>
</evidence>
<evidence type="ECO:0000256" key="2">
    <source>
        <dbReference type="ARBA" id="ARBA00022691"/>
    </source>
</evidence>
<organism evidence="10 11">
    <name type="scientific">Fonsecaea pedrosoi CBS 271.37</name>
    <dbReference type="NCBI Taxonomy" id="1442368"/>
    <lineage>
        <taxon>Eukaryota</taxon>
        <taxon>Fungi</taxon>
        <taxon>Dikarya</taxon>
        <taxon>Ascomycota</taxon>
        <taxon>Pezizomycotina</taxon>
        <taxon>Eurotiomycetes</taxon>
        <taxon>Chaetothyriomycetidae</taxon>
        <taxon>Chaetothyriales</taxon>
        <taxon>Herpotrichiellaceae</taxon>
        <taxon>Fonsecaea</taxon>
    </lineage>
</organism>
<dbReference type="PANTHER" id="PTHR43675">
    <property type="entry name" value="ARSENITE METHYLTRANSFERASE"/>
    <property type="match status" value="1"/>
</dbReference>
<dbReference type="OrthoDB" id="10017101at2759"/>
<comment type="catalytic activity">
    <reaction evidence="6">
        <text>arsenic triglutathione + [thioredoxin]-dithiol + S-adenosyl-L-methionine + 2 H2O = methylarsonous acid + [thioredoxin]-disulfide + 3 glutathione + S-adenosyl-L-homocysteine + H(+)</text>
        <dbReference type="Rhea" id="RHEA:69460"/>
        <dbReference type="Rhea" id="RHEA-COMP:10698"/>
        <dbReference type="Rhea" id="RHEA-COMP:10700"/>
        <dbReference type="ChEBI" id="CHEBI:15377"/>
        <dbReference type="ChEBI" id="CHEBI:15378"/>
        <dbReference type="ChEBI" id="CHEBI:17826"/>
        <dbReference type="ChEBI" id="CHEBI:29950"/>
        <dbReference type="ChEBI" id="CHEBI:50058"/>
        <dbReference type="ChEBI" id="CHEBI:57856"/>
        <dbReference type="ChEBI" id="CHEBI:57925"/>
        <dbReference type="ChEBI" id="CHEBI:59789"/>
        <dbReference type="ChEBI" id="CHEBI:183640"/>
        <dbReference type="EC" id="2.1.1.137"/>
    </reaction>
</comment>
<dbReference type="GeneID" id="25306186"/>
<evidence type="ECO:0000256" key="7">
    <source>
        <dbReference type="ARBA" id="ARBA00047943"/>
    </source>
</evidence>
<keyword evidence="2" id="KW-0949">S-adenosyl-L-methionine</keyword>
<dbReference type="InterPro" id="IPR026669">
    <property type="entry name" value="Arsenite_MeTrfase-like"/>
</dbReference>
<protein>
    <recommendedName>
        <fullName evidence="5">Arsenite methyltransferase</fullName>
        <ecNumber evidence="4">2.1.1.137</ecNumber>
    </recommendedName>
</protein>
<dbReference type="InterPro" id="IPR025714">
    <property type="entry name" value="Methyltranfer_dom"/>
</dbReference>
<dbReference type="SUPFAM" id="SSF53335">
    <property type="entry name" value="S-adenosyl-L-methionine-dependent methyltransferases"/>
    <property type="match status" value="1"/>
</dbReference>
<feature type="domain" description="Methyltransferase" evidence="9">
    <location>
        <begin position="71"/>
        <end position="223"/>
    </location>
</feature>
<accession>A0A0D2DQM3</accession>
<reference evidence="10 11" key="1">
    <citation type="submission" date="2015-01" db="EMBL/GenBank/DDBJ databases">
        <title>The Genome Sequence of Fonsecaea pedrosoi CBS 271.37.</title>
        <authorList>
            <consortium name="The Broad Institute Genomics Platform"/>
            <person name="Cuomo C."/>
            <person name="de Hoog S."/>
            <person name="Gorbushina A."/>
            <person name="Stielow B."/>
            <person name="Teixiera M."/>
            <person name="Abouelleil A."/>
            <person name="Chapman S.B."/>
            <person name="Priest M."/>
            <person name="Young S.K."/>
            <person name="Wortman J."/>
            <person name="Nusbaum C."/>
            <person name="Birren B."/>
        </authorList>
    </citation>
    <scope>NUCLEOTIDE SEQUENCE [LARGE SCALE GENOMIC DNA]</scope>
    <source>
        <strain evidence="10 11">CBS 271.37</strain>
    </source>
</reference>
<sequence length="297" mass="31905">MDAATIYQTVNTKYSDLALRADISEVQASKSTHIAASFGYSSEDLASVPTGTNLGLSCGNPLATANLQPYENMVDLGSGGGLDCLIAAKQMLAKSPSPSGKIYGIDRSEAMITLARKNATKTNLPESLVEFIQAPITEISLRDSSIDLVVSNCVINLVPDEDKPIVFREIYRLLKPGGRVAISDLLAKKPMPDHIRQDAALLVGCVAGASLVDEYRHWMEEAGFQHDSIVFINTGKDLNVYHDAEVAAPCCMEATLSKSCCESGTAGACCVEKNDSDPVSKVDFNEWVASYQIYAVK</sequence>
<evidence type="ECO:0000256" key="1">
    <source>
        <dbReference type="ARBA" id="ARBA00022679"/>
    </source>
</evidence>
<evidence type="ECO:0000313" key="10">
    <source>
        <dbReference type="EMBL" id="KIW80081.1"/>
    </source>
</evidence>